<dbReference type="AlphaFoldDB" id="A0AAD7TTD5"/>
<accession>A0AAD7TTD5</accession>
<feature type="region of interest" description="Disordered" evidence="1">
    <location>
        <begin position="1"/>
        <end position="27"/>
    </location>
</feature>
<dbReference type="EMBL" id="JAPEVG010000128">
    <property type="protein sequence ID" value="KAJ8481827.1"/>
    <property type="molecule type" value="Genomic_DNA"/>
</dbReference>
<evidence type="ECO:0000256" key="1">
    <source>
        <dbReference type="SAM" id="MobiDB-lite"/>
    </source>
</evidence>
<comment type="caution">
    <text evidence="2">The sequence shown here is derived from an EMBL/GenBank/DDBJ whole genome shotgun (WGS) entry which is preliminary data.</text>
</comment>
<sequence>MCAEPIEVNQKRRTTPPPRNGAGDDDSQEAFIHRLPNELLVSIFQLYSEVSDRRDLGHSCYPIEEPEDEESVYRRVTDASSWRLLMLALLDLYFHKAGAATAAVPTILANSKRIRRLVFPQLDSDSGGRENPDMSPYLPLFATYMPALQYLLLSAHSVPETLRAQWNLSVFQFPALRALRLACTSIRWSPEIISKLTCLDIRNCSYDGLTLSCDEFLDVLQCCRSLRELRLLDGFVSSALRHHARSVPADDFSRVPNMPELHTLAVQDKPKIIAWLLSCFRFTPDSFISVIGSIPGPELPQNAFGSLLPTRGRNAWLPLCSSPTRGVINMWGGDANILVKSSNGSRLYLQLYLARGEKDSYLPDGIRELSTIFSCSSLVDLHIEADFDYVLEKTRWYTFLSNFRRLEKLRLVGSGNTTALISALKHVRPSKRGPKPPICPRLCSLCMEFTRYAPGDIELLVATLHRRAAYGLKSMKYLWMYLNDEKVKTLNDEVDACRMELDELVLKWEYASIVEDGWV</sequence>
<dbReference type="Gene3D" id="3.80.10.10">
    <property type="entry name" value="Ribonuclease Inhibitor"/>
    <property type="match status" value="1"/>
</dbReference>
<reference evidence="2" key="1">
    <citation type="submission" date="2022-11" db="EMBL/GenBank/DDBJ databases">
        <title>Genome Sequence of Cubamyces cubensis.</title>
        <authorList>
            <person name="Buettner E."/>
        </authorList>
    </citation>
    <scope>NUCLEOTIDE SEQUENCE</scope>
    <source>
        <strain evidence="2">MPL-01</strain>
    </source>
</reference>
<dbReference type="SUPFAM" id="SSF52047">
    <property type="entry name" value="RNI-like"/>
    <property type="match status" value="1"/>
</dbReference>
<evidence type="ECO:0000313" key="2">
    <source>
        <dbReference type="EMBL" id="KAJ8481827.1"/>
    </source>
</evidence>
<evidence type="ECO:0000313" key="3">
    <source>
        <dbReference type="Proteomes" id="UP001215151"/>
    </source>
</evidence>
<organism evidence="2 3">
    <name type="scientific">Trametes cubensis</name>
    <dbReference type="NCBI Taxonomy" id="1111947"/>
    <lineage>
        <taxon>Eukaryota</taxon>
        <taxon>Fungi</taxon>
        <taxon>Dikarya</taxon>
        <taxon>Basidiomycota</taxon>
        <taxon>Agaricomycotina</taxon>
        <taxon>Agaricomycetes</taxon>
        <taxon>Polyporales</taxon>
        <taxon>Polyporaceae</taxon>
        <taxon>Trametes</taxon>
    </lineage>
</organism>
<dbReference type="InterPro" id="IPR032675">
    <property type="entry name" value="LRR_dom_sf"/>
</dbReference>
<protein>
    <recommendedName>
        <fullName evidence="4">F-box domain-containing protein</fullName>
    </recommendedName>
</protein>
<gene>
    <name evidence="2" type="ORF">ONZ51_g5741</name>
</gene>
<evidence type="ECO:0008006" key="4">
    <source>
        <dbReference type="Google" id="ProtNLM"/>
    </source>
</evidence>
<name>A0AAD7TTD5_9APHY</name>
<dbReference type="Proteomes" id="UP001215151">
    <property type="component" value="Unassembled WGS sequence"/>
</dbReference>
<keyword evidence="3" id="KW-1185">Reference proteome</keyword>
<proteinExistence type="predicted"/>